<proteinExistence type="predicted"/>
<dbReference type="EMBL" id="JACRTP010000003">
    <property type="protein sequence ID" value="MBC8628463.1"/>
    <property type="molecule type" value="Genomic_DNA"/>
</dbReference>
<gene>
    <name evidence="2" type="ORF">H8712_07530</name>
</gene>
<evidence type="ECO:0000256" key="1">
    <source>
        <dbReference type="SAM" id="Phobius"/>
    </source>
</evidence>
<evidence type="ECO:0000313" key="3">
    <source>
        <dbReference type="Proteomes" id="UP000661649"/>
    </source>
</evidence>
<comment type="caution">
    <text evidence="2">The sequence shown here is derived from an EMBL/GenBank/DDBJ whole genome shotgun (WGS) entry which is preliminary data.</text>
</comment>
<keyword evidence="1" id="KW-0472">Membrane</keyword>
<keyword evidence="3" id="KW-1185">Reference proteome</keyword>
<feature type="transmembrane region" description="Helical" evidence="1">
    <location>
        <begin position="61"/>
        <end position="87"/>
    </location>
</feature>
<reference evidence="2 3" key="1">
    <citation type="submission" date="2020-08" db="EMBL/GenBank/DDBJ databases">
        <title>Genome public.</title>
        <authorList>
            <person name="Liu C."/>
            <person name="Sun Q."/>
        </authorList>
    </citation>
    <scope>NUCLEOTIDE SEQUENCE [LARGE SCALE GENOMIC DNA]</scope>
    <source>
        <strain evidence="2 3">3_YM_SP_D4_24.mj</strain>
    </source>
</reference>
<accession>A0ABR7PAM4</accession>
<keyword evidence="1" id="KW-1133">Transmembrane helix</keyword>
<dbReference type="Proteomes" id="UP000661649">
    <property type="component" value="Unassembled WGS sequence"/>
</dbReference>
<name>A0ABR7PAM4_9FIRM</name>
<keyword evidence="1" id="KW-0812">Transmembrane</keyword>
<organism evidence="2 3">
    <name type="scientific">Blautia stercoris</name>
    <dbReference type="NCBI Taxonomy" id="871664"/>
    <lineage>
        <taxon>Bacteria</taxon>
        <taxon>Bacillati</taxon>
        <taxon>Bacillota</taxon>
        <taxon>Clostridia</taxon>
        <taxon>Lachnospirales</taxon>
        <taxon>Lachnospiraceae</taxon>
        <taxon>Blautia</taxon>
    </lineage>
</organism>
<evidence type="ECO:0000313" key="2">
    <source>
        <dbReference type="EMBL" id="MBC8628463.1"/>
    </source>
</evidence>
<protein>
    <submittedName>
        <fullName evidence="2">Uncharacterized protein</fullName>
    </submittedName>
</protein>
<sequence>MRRVSYNKNGVEHVIDYNKQSGNLILDGKNIGNSEVGISLYASHELSRRNGTLNADLSDTAAVVAAIVAVVGSAGAAAAITIANVIISRSLPTVYYTDITYYTDELVGGRPRMYHKYYFYSNAARTDLIGVI</sequence>